<accession>A0A6I6MK35</accession>
<evidence type="ECO:0000256" key="1">
    <source>
        <dbReference type="SAM" id="MobiDB-lite"/>
    </source>
</evidence>
<dbReference type="AlphaFoldDB" id="A0A6I6MK35"/>
<sequence length="144" mass="16111">MTQTSLHRFVRLAYLAPDLIREILDGRQRPGLTLDQLCRADLPLDWSAQRRLFSARGASSSRTQSSANRKPRRAKPTCFSCGRRQRPRSSPKSTHYPAAETARTEKTRDIAGAYTTWTSLSGKGDDWVAVWAVRSEPVSGPKPV</sequence>
<gene>
    <name evidence="2" type="ORF">DSM104635_00370</name>
</gene>
<name>A0A6I6MK35_9CAUL</name>
<proteinExistence type="predicted"/>
<dbReference type="Proteomes" id="UP000431269">
    <property type="component" value="Chromosome"/>
</dbReference>
<dbReference type="EMBL" id="CP047045">
    <property type="protein sequence ID" value="QGZ93558.1"/>
    <property type="molecule type" value="Genomic_DNA"/>
</dbReference>
<keyword evidence="3" id="KW-1185">Reference proteome</keyword>
<feature type="region of interest" description="Disordered" evidence="1">
    <location>
        <begin position="55"/>
        <end position="107"/>
    </location>
</feature>
<reference evidence="3" key="1">
    <citation type="submission" date="2019-12" db="EMBL/GenBank/DDBJ databases">
        <title>Complete genome of Terracaulis silvestris 0127_4.</title>
        <authorList>
            <person name="Vieira S."/>
            <person name="Riedel T."/>
            <person name="Sproer C."/>
            <person name="Pascual J."/>
            <person name="Boedeker C."/>
            <person name="Overmann J."/>
        </authorList>
    </citation>
    <scope>NUCLEOTIDE SEQUENCE [LARGE SCALE GENOMIC DNA]</scope>
    <source>
        <strain evidence="3">0127_4</strain>
    </source>
</reference>
<protein>
    <submittedName>
        <fullName evidence="2">Uncharacterized protein</fullName>
    </submittedName>
</protein>
<dbReference type="KEGG" id="tsv:DSM104635_00370"/>
<evidence type="ECO:0000313" key="2">
    <source>
        <dbReference type="EMBL" id="QGZ93558.1"/>
    </source>
</evidence>
<feature type="compositionally biased region" description="Polar residues" evidence="1">
    <location>
        <begin position="57"/>
        <end position="68"/>
    </location>
</feature>
<organism evidence="2 3">
    <name type="scientific">Terricaulis silvestris</name>
    <dbReference type="NCBI Taxonomy" id="2686094"/>
    <lineage>
        <taxon>Bacteria</taxon>
        <taxon>Pseudomonadati</taxon>
        <taxon>Pseudomonadota</taxon>
        <taxon>Alphaproteobacteria</taxon>
        <taxon>Caulobacterales</taxon>
        <taxon>Caulobacteraceae</taxon>
        <taxon>Terricaulis</taxon>
    </lineage>
</organism>
<evidence type="ECO:0000313" key="3">
    <source>
        <dbReference type="Proteomes" id="UP000431269"/>
    </source>
</evidence>